<evidence type="ECO:0000313" key="3">
    <source>
        <dbReference type="Proteomes" id="UP000280834"/>
    </source>
</evidence>
<keyword evidence="3" id="KW-1185">Reference proteome</keyword>
<evidence type="ECO:0000313" key="4">
    <source>
        <dbReference type="WBParaSite" id="BTMF_0000410201-mRNA-1"/>
    </source>
</evidence>
<dbReference type="EMBL" id="UZAG01003060">
    <property type="protein sequence ID" value="VDO14719.1"/>
    <property type="molecule type" value="Genomic_DNA"/>
</dbReference>
<evidence type="ECO:0000313" key="2">
    <source>
        <dbReference type="EMBL" id="VDO14719.1"/>
    </source>
</evidence>
<dbReference type="WBParaSite" id="BTMF_0000410201-mRNA-1">
    <property type="protein sequence ID" value="BTMF_0000410201-mRNA-1"/>
    <property type="gene ID" value="BTMF_0000410201"/>
</dbReference>
<sequence>MSSMFIECTSRDNKPRNEPANTNAGRPMEGMLLDNLTVTVFIE</sequence>
<dbReference type="STRING" id="42155.A0A0R3QCM2"/>
<accession>A0A0R3QCM2</accession>
<dbReference type="AlphaFoldDB" id="A0A0R3QCM2"/>
<reference evidence="2 3" key="2">
    <citation type="submission" date="2018-11" db="EMBL/GenBank/DDBJ databases">
        <authorList>
            <consortium name="Pathogen Informatics"/>
        </authorList>
    </citation>
    <scope>NUCLEOTIDE SEQUENCE [LARGE SCALE GENOMIC DNA]</scope>
</reference>
<evidence type="ECO:0000256" key="1">
    <source>
        <dbReference type="SAM" id="MobiDB-lite"/>
    </source>
</evidence>
<dbReference type="Proteomes" id="UP000280834">
    <property type="component" value="Unassembled WGS sequence"/>
</dbReference>
<name>A0A0R3QCM2_9BILA</name>
<feature type="region of interest" description="Disordered" evidence="1">
    <location>
        <begin position="1"/>
        <end position="28"/>
    </location>
</feature>
<reference evidence="4" key="1">
    <citation type="submission" date="2017-02" db="UniProtKB">
        <authorList>
            <consortium name="WormBaseParasite"/>
        </authorList>
    </citation>
    <scope>IDENTIFICATION</scope>
</reference>
<protein>
    <submittedName>
        <fullName evidence="2 4">Uncharacterized protein</fullName>
    </submittedName>
</protein>
<proteinExistence type="predicted"/>
<gene>
    <name evidence="2" type="ORF">BTMF_LOCUS3404</name>
</gene>
<organism evidence="4">
    <name type="scientific">Brugia timori</name>
    <dbReference type="NCBI Taxonomy" id="42155"/>
    <lineage>
        <taxon>Eukaryota</taxon>
        <taxon>Metazoa</taxon>
        <taxon>Ecdysozoa</taxon>
        <taxon>Nematoda</taxon>
        <taxon>Chromadorea</taxon>
        <taxon>Rhabditida</taxon>
        <taxon>Spirurina</taxon>
        <taxon>Spiruromorpha</taxon>
        <taxon>Filarioidea</taxon>
        <taxon>Onchocercidae</taxon>
        <taxon>Brugia</taxon>
    </lineage>
</organism>